<keyword evidence="7 11" id="KW-0238">DNA-binding</keyword>
<name>A0A097QUL5_9EURY</name>
<dbReference type="OrthoDB" id="34330at2157"/>
<comment type="function">
    <text evidence="11">A structure-specific endonuclease that resolves Holliday junction (HJ) intermediates during genetic recombination. Cleaves 4-way DNA junctions introducing paired nicks in opposing strands, leaving a 5'-terminal phosphate and a 3'-terminal hydroxyl group that are subsequently ligated to produce recombinant products.</text>
</comment>
<dbReference type="GeneID" id="25153264"/>
<dbReference type="HAMAP" id="MF_01490">
    <property type="entry name" value="HJ_Resolv_Hjc"/>
    <property type="match status" value="1"/>
</dbReference>
<dbReference type="KEGG" id="teu:TEU_07405"/>
<dbReference type="SUPFAM" id="SSF52980">
    <property type="entry name" value="Restriction endonuclease-like"/>
    <property type="match status" value="1"/>
</dbReference>
<dbReference type="InterPro" id="IPR011335">
    <property type="entry name" value="Restrct_endonuc-II-like"/>
</dbReference>
<dbReference type="GO" id="GO:0008821">
    <property type="term" value="F:crossover junction DNA endonuclease activity"/>
    <property type="evidence" value="ECO:0007669"/>
    <property type="project" value="UniProtKB-UniRule"/>
</dbReference>
<organism evidence="12 13">
    <name type="scientific">Thermococcus eurythermalis</name>
    <dbReference type="NCBI Taxonomy" id="1505907"/>
    <lineage>
        <taxon>Archaea</taxon>
        <taxon>Methanobacteriati</taxon>
        <taxon>Methanobacteriota</taxon>
        <taxon>Thermococci</taxon>
        <taxon>Thermococcales</taxon>
        <taxon>Thermococcaceae</taxon>
        <taxon>Thermococcus</taxon>
    </lineage>
</organism>
<dbReference type="STRING" id="1505907.TEU_07405"/>
<dbReference type="GO" id="GO:0006281">
    <property type="term" value="P:DNA repair"/>
    <property type="evidence" value="ECO:0007669"/>
    <property type="project" value="UniProtKB-UniRule"/>
</dbReference>
<keyword evidence="6 11" id="KW-0460">Magnesium</keyword>
<dbReference type="EC" id="3.1.21.10" evidence="11"/>
<evidence type="ECO:0000256" key="1">
    <source>
        <dbReference type="ARBA" id="ARBA00022722"/>
    </source>
</evidence>
<evidence type="ECO:0000256" key="2">
    <source>
        <dbReference type="ARBA" id="ARBA00022723"/>
    </source>
</evidence>
<dbReference type="GO" id="GO:0000287">
    <property type="term" value="F:magnesium ion binding"/>
    <property type="evidence" value="ECO:0007669"/>
    <property type="project" value="UniProtKB-UniRule"/>
</dbReference>
<dbReference type="PANTHER" id="PTHR39651">
    <property type="entry name" value="HOLLIDAY JUNCTION RESOLVASE HJC"/>
    <property type="match status" value="1"/>
</dbReference>
<evidence type="ECO:0000256" key="10">
    <source>
        <dbReference type="ARBA" id="ARBA00029354"/>
    </source>
</evidence>
<feature type="binding site" evidence="11">
    <location>
        <position position="34"/>
    </location>
    <ligand>
        <name>Mg(2+)</name>
        <dbReference type="ChEBI" id="CHEBI:18420"/>
    </ligand>
</feature>
<feature type="binding site" evidence="11">
    <location>
        <position position="10"/>
    </location>
    <ligand>
        <name>Mg(2+)</name>
        <dbReference type="ChEBI" id="CHEBI:18420"/>
    </ligand>
</feature>
<dbReference type="AlphaFoldDB" id="A0A097QUL5"/>
<keyword evidence="1 11" id="KW-0540">Nuclease</keyword>
<dbReference type="RefSeq" id="WP_050003147.1">
    <property type="nucleotide sequence ID" value="NZ_CP008887.1"/>
</dbReference>
<dbReference type="GO" id="GO:0006310">
    <property type="term" value="P:DNA recombination"/>
    <property type="evidence" value="ECO:0007669"/>
    <property type="project" value="UniProtKB-UniRule"/>
</dbReference>
<evidence type="ECO:0000313" key="12">
    <source>
        <dbReference type="EMBL" id="AIU70172.1"/>
    </source>
</evidence>
<dbReference type="PIRSF" id="PIRSF004985">
    <property type="entry name" value="Hlld_jn_rslvs_ar"/>
    <property type="match status" value="1"/>
</dbReference>
<dbReference type="InterPro" id="IPR002732">
    <property type="entry name" value="Hjc"/>
</dbReference>
<evidence type="ECO:0000256" key="4">
    <source>
        <dbReference type="ARBA" id="ARBA00022763"/>
    </source>
</evidence>
<dbReference type="Pfam" id="PF01870">
    <property type="entry name" value="Hjc"/>
    <property type="match status" value="1"/>
</dbReference>
<feature type="binding site" evidence="11">
    <location>
        <position position="47"/>
    </location>
    <ligand>
        <name>Mg(2+)</name>
        <dbReference type="ChEBI" id="CHEBI:18420"/>
    </ligand>
</feature>
<feature type="site" description="Transition state stabilizer" evidence="11">
    <location>
        <position position="49"/>
    </location>
</feature>
<dbReference type="Proteomes" id="UP000029980">
    <property type="component" value="Chromosome"/>
</dbReference>
<keyword evidence="9 11" id="KW-0234">DNA repair</keyword>
<protein>
    <recommendedName>
        <fullName evidence="11">Crossover junction endodeoxyribonuclease Hjc</fullName>
        <shortName evidence="11">Hjc</shortName>
        <ecNumber evidence="11">3.1.21.10</ecNumber>
    </recommendedName>
    <alternativeName>
        <fullName evidence="11">Holliday junction resolvase Hjc</fullName>
    </alternativeName>
</protein>
<dbReference type="InterPro" id="IPR011856">
    <property type="entry name" value="tRNA_endonuc-like_dom_sf"/>
</dbReference>
<keyword evidence="3 11" id="KW-0255">Endonuclease</keyword>
<dbReference type="Gene3D" id="3.40.1350.10">
    <property type="match status" value="1"/>
</dbReference>
<gene>
    <name evidence="11" type="primary">hjc</name>
    <name evidence="12" type="ORF">TEU_07405</name>
</gene>
<evidence type="ECO:0000256" key="9">
    <source>
        <dbReference type="ARBA" id="ARBA00023204"/>
    </source>
</evidence>
<keyword evidence="4 11" id="KW-0227">DNA damage</keyword>
<evidence type="ECO:0000256" key="8">
    <source>
        <dbReference type="ARBA" id="ARBA00023172"/>
    </source>
</evidence>
<dbReference type="HOGENOM" id="CLU_139546_2_0_2"/>
<dbReference type="PANTHER" id="PTHR39651:SF1">
    <property type="entry name" value="HOLLIDAY JUNCTION RESOLVASE HJC"/>
    <property type="match status" value="1"/>
</dbReference>
<proteinExistence type="inferred from homology"/>
<dbReference type="EMBL" id="CP008887">
    <property type="protein sequence ID" value="AIU70172.1"/>
    <property type="molecule type" value="Genomic_DNA"/>
</dbReference>
<dbReference type="GO" id="GO:0003677">
    <property type="term" value="F:DNA binding"/>
    <property type="evidence" value="ECO:0007669"/>
    <property type="project" value="UniProtKB-KW"/>
</dbReference>
<comment type="similarity">
    <text evidence="11">Belongs to the Holliday junction resolvase Hjc family.</text>
</comment>
<keyword evidence="8 11" id="KW-0233">DNA recombination</keyword>
<comment type="catalytic activity">
    <reaction evidence="10 11">
        <text>Endonucleolytic cleavage at a junction such as a reciprocal single-stranded crossover between two homologous DNA duplexes (Holliday junction).</text>
        <dbReference type="EC" id="3.1.21.10"/>
    </reaction>
</comment>
<keyword evidence="5 11" id="KW-0378">Hydrolase</keyword>
<sequence length="132" mass="14979">MRYRRGASAERELIRLLERAGFAVLRSAGSHRVDLVAGNGKRYLCIEVKSTRSERVYIPSEDIEKLVSFAERFGGKPVLAVKFVNVGWHFYFPHELRKSGKNYRVDAGDPFHTLEELVGRQKTLDGVIADEA</sequence>
<feature type="active site" evidence="11">
    <location>
        <position position="30"/>
    </location>
</feature>
<comment type="cofactor">
    <cofactor evidence="11">
        <name>Mg(2+)</name>
        <dbReference type="ChEBI" id="CHEBI:18420"/>
    </cofactor>
    <text evidence="11">Binds 1 Mg(2+) ion per subunit.</text>
</comment>
<dbReference type="NCBIfam" id="NF040854">
    <property type="entry name" value="Hol_resolv_Hjc"/>
    <property type="match status" value="1"/>
</dbReference>
<evidence type="ECO:0000313" key="13">
    <source>
        <dbReference type="Proteomes" id="UP000029980"/>
    </source>
</evidence>
<accession>A0A097QUL5</accession>
<evidence type="ECO:0000256" key="3">
    <source>
        <dbReference type="ARBA" id="ARBA00022759"/>
    </source>
</evidence>
<dbReference type="InterPro" id="IPR014428">
    <property type="entry name" value="Hjc_arc"/>
</dbReference>
<keyword evidence="2 11" id="KW-0479">Metal-binding</keyword>
<evidence type="ECO:0000256" key="11">
    <source>
        <dbReference type="HAMAP-Rule" id="MF_01490"/>
    </source>
</evidence>
<keyword evidence="13" id="KW-1185">Reference proteome</keyword>
<evidence type="ECO:0000256" key="5">
    <source>
        <dbReference type="ARBA" id="ARBA00022801"/>
    </source>
</evidence>
<reference evidence="12 13" key="1">
    <citation type="journal article" date="2015" name="Int. J. Syst. Evol. Microbiol.">
        <title>Thermococcus eurythermalis sp. nov., a conditional piezophilic hyperthermophilic archaeon with a wide temperature range isolated from an oil-immersed chimney in the Guaymas Basin.</title>
        <authorList>
            <person name="Zhao W."/>
            <person name="Zeng X."/>
            <person name="Xiao X."/>
        </authorList>
    </citation>
    <scope>NUCLEOTIDE SEQUENCE [LARGE SCALE GENOMIC DNA]</scope>
    <source>
        <strain evidence="12 13">A501</strain>
    </source>
</reference>
<dbReference type="CDD" id="cd00523">
    <property type="entry name" value="Holliday_junction_resolvase"/>
    <property type="match status" value="1"/>
</dbReference>
<evidence type="ECO:0000256" key="6">
    <source>
        <dbReference type="ARBA" id="ARBA00022842"/>
    </source>
</evidence>
<evidence type="ECO:0000256" key="7">
    <source>
        <dbReference type="ARBA" id="ARBA00023125"/>
    </source>
</evidence>
<comment type="subunit">
    <text evidence="11">Homodimer.</text>
</comment>